<dbReference type="EMBL" id="JAEACU010000002">
    <property type="protein sequence ID" value="KAH7542158.1"/>
    <property type="molecule type" value="Genomic_DNA"/>
</dbReference>
<reference evidence="2" key="1">
    <citation type="journal article" date="2021" name="Front. Plant Sci.">
        <title>Chromosome-Scale Genome Assembly for Chinese Sour Jujube and Insights Into Its Genome Evolution and Domestication Signature.</title>
        <authorList>
            <person name="Shen L.-Y."/>
            <person name="Luo H."/>
            <person name="Wang X.-L."/>
            <person name="Wang X.-M."/>
            <person name="Qiu X.-J."/>
            <person name="Liu H."/>
            <person name="Zhou S.-S."/>
            <person name="Jia K.-H."/>
            <person name="Nie S."/>
            <person name="Bao Y.-T."/>
            <person name="Zhang R.-G."/>
            <person name="Yun Q.-Z."/>
            <person name="Chai Y.-H."/>
            <person name="Lu J.-Y."/>
            <person name="Li Y."/>
            <person name="Zhao S.-W."/>
            <person name="Mao J.-F."/>
            <person name="Jia S.-G."/>
            <person name="Mao Y.-M."/>
        </authorList>
    </citation>
    <scope>NUCLEOTIDE SEQUENCE</scope>
    <source>
        <strain evidence="2">AT0</strain>
        <tissue evidence="2">Leaf</tissue>
    </source>
</reference>
<dbReference type="AlphaFoldDB" id="A0A978VTL3"/>
<dbReference type="InterPro" id="IPR057135">
    <property type="entry name" value="At4g27190-like_LRR"/>
</dbReference>
<name>A0A978VTL3_ZIZJJ</name>
<comment type="caution">
    <text evidence="2">The sequence shown here is derived from an EMBL/GenBank/DDBJ whole genome shotgun (WGS) entry which is preliminary data.</text>
</comment>
<protein>
    <recommendedName>
        <fullName evidence="1">Disease resistance protein At4g27190-like leucine-rich repeats domain-containing protein</fullName>
    </recommendedName>
</protein>
<dbReference type="Gene3D" id="3.80.10.10">
    <property type="entry name" value="Ribonuclease Inhibitor"/>
    <property type="match status" value="1"/>
</dbReference>
<evidence type="ECO:0000259" key="1">
    <source>
        <dbReference type="Pfam" id="PF23247"/>
    </source>
</evidence>
<dbReference type="Pfam" id="PF23247">
    <property type="entry name" value="LRR_RPS2"/>
    <property type="match status" value="1"/>
</dbReference>
<organism evidence="2 3">
    <name type="scientific">Ziziphus jujuba var. spinosa</name>
    <dbReference type="NCBI Taxonomy" id="714518"/>
    <lineage>
        <taxon>Eukaryota</taxon>
        <taxon>Viridiplantae</taxon>
        <taxon>Streptophyta</taxon>
        <taxon>Embryophyta</taxon>
        <taxon>Tracheophyta</taxon>
        <taxon>Spermatophyta</taxon>
        <taxon>Magnoliopsida</taxon>
        <taxon>eudicotyledons</taxon>
        <taxon>Gunneridae</taxon>
        <taxon>Pentapetalae</taxon>
        <taxon>rosids</taxon>
        <taxon>fabids</taxon>
        <taxon>Rosales</taxon>
        <taxon>Rhamnaceae</taxon>
        <taxon>Paliureae</taxon>
        <taxon>Ziziphus</taxon>
    </lineage>
</organism>
<evidence type="ECO:0000313" key="3">
    <source>
        <dbReference type="Proteomes" id="UP000813462"/>
    </source>
</evidence>
<dbReference type="SUPFAM" id="SSF52047">
    <property type="entry name" value="RNI-like"/>
    <property type="match status" value="1"/>
</dbReference>
<gene>
    <name evidence="2" type="ORF">FEM48_Zijuj02G0043600</name>
</gene>
<feature type="domain" description="Disease resistance protein At4g27190-like leucine-rich repeats" evidence="1">
    <location>
        <begin position="180"/>
        <end position="220"/>
    </location>
</feature>
<dbReference type="Proteomes" id="UP000813462">
    <property type="component" value="Unassembled WGS sequence"/>
</dbReference>
<proteinExistence type="predicted"/>
<accession>A0A978VTL3</accession>
<evidence type="ECO:0000313" key="2">
    <source>
        <dbReference type="EMBL" id="KAH7542158.1"/>
    </source>
</evidence>
<sequence length="244" mass="27439">MWQCSLAEDIEVSTVTLQGTRLAVIEGLVAYGFTLPDIAISTKFHERKVLVFMIVFDSQIEFPILEVLELFSLNFTKNWNNQFPKRFYTHKLTRVAVKSCRKLKNLIACIFKKPCSFEKPRGVGAGSAFIPICLSALKLSRLPNLMHLLTEVQKDKVLRNLRILGIIRCGRLKSLVPSSMSFRNLTALRVSECYAFKNLLASSMATSLSQLIRLSITDCEGIIEIVANEGDDTNAEVVFGNLKF</sequence>
<dbReference type="InterPro" id="IPR032675">
    <property type="entry name" value="LRR_dom_sf"/>
</dbReference>